<feature type="compositionally biased region" description="Basic and acidic residues" evidence="3">
    <location>
        <begin position="143"/>
        <end position="158"/>
    </location>
</feature>
<dbReference type="Proteomes" id="UP000019335">
    <property type="component" value="Unassembled WGS sequence"/>
</dbReference>
<comment type="caution">
    <text evidence="5">The sequence shown here is derived from an EMBL/GenBank/DDBJ whole genome shotgun (WGS) entry which is preliminary data.</text>
</comment>
<evidence type="ECO:0000313" key="5">
    <source>
        <dbReference type="EMBL" id="EWM22183.1"/>
    </source>
</evidence>
<dbReference type="InterPro" id="IPR002885">
    <property type="entry name" value="PPR_rpt"/>
</dbReference>
<dbReference type="InterPro" id="IPR033443">
    <property type="entry name" value="PROP1-like_PPR_dom"/>
</dbReference>
<evidence type="ECO:0000256" key="1">
    <source>
        <dbReference type="ARBA" id="ARBA00022737"/>
    </source>
</evidence>
<feature type="compositionally biased region" description="Gly residues" evidence="3">
    <location>
        <begin position="626"/>
        <end position="637"/>
    </location>
</feature>
<dbReference type="AlphaFoldDB" id="W7TF83"/>
<dbReference type="Pfam" id="PF01535">
    <property type="entry name" value="PPR"/>
    <property type="match status" value="3"/>
</dbReference>
<sequence>MVIKICAKAGEWKTAGYLLIEMRREGQLPDAASYAIAMRACLEAGEKSRALGLWEEMTQAGVVPNKEASALAMSAALDLRDWERVDAMMEALPWKGEGGREVGREGGAGVANQGFFQDLMAGFVENGRWRSALHLLRVLGQGEREDGREVKPRTDLEGAGKGGGSEMGGKGRGRKTPSGGNGATHSWLSVGFYEQAVQACAVAGRTEEAIQTLSRMESMGFRPTTFIYNVVMEACSKAKDLPRALALKRRMQSTQVEFDVVSCNTLLNAFAVCGRWDEALSFLQRMPGHYHVSPNLVSYNTALKACVVGRRWREAVMLLNSMRAQRVDPDAVSYRTAMNACIEGGEARRALKIFDRMREDGIPWDVPTYNVVLKACAEGHQPDMAWVLFQQMQAAGLVAEVRTYTTVMNAWVEAGECQRAIQTFQEMRAAGLQPDVYAWTVGIKACGACGLVETALAYVEETLALQPRLPLDPITFNLAMQVCEEHGAETKALGLFHRMQAEAGVEPNWITYGIVLRILTRTGQWPQVQELFNTIEARLPSSSTTPDTPPSLPPPLPSSVPSSSSSYLPYPSSDSFFSEAMRRIVAAGAWDLAGRVFDLAVTCGAIAPPPPPSEPSSTASSPPAEGAGGGGEGGGGSGHRRLEKCLYGGAVAAAVESGAQADVDRFVTGLCGIMQGTEGGRAGGRERWREEYLRAVEACGRSKEWSALLDFHVPGTRSRGGQNAWQPSPRSAQERWSGEWEER</sequence>
<feature type="compositionally biased region" description="Polar residues" evidence="3">
    <location>
        <begin position="719"/>
        <end position="731"/>
    </location>
</feature>
<feature type="compositionally biased region" description="Low complexity" evidence="3">
    <location>
        <begin position="615"/>
        <end position="625"/>
    </location>
</feature>
<feature type="compositionally biased region" description="Basic and acidic residues" evidence="3">
    <location>
        <begin position="732"/>
        <end position="743"/>
    </location>
</feature>
<evidence type="ECO:0000313" key="6">
    <source>
        <dbReference type="Proteomes" id="UP000019335"/>
    </source>
</evidence>
<keyword evidence="6" id="KW-1185">Reference proteome</keyword>
<reference evidence="5 6" key="1">
    <citation type="journal article" date="2014" name="Mol. Plant">
        <title>Chromosome Scale Genome Assembly and Transcriptome Profiling of Nannochloropsis gaditana in Nitrogen Depletion.</title>
        <authorList>
            <person name="Corteggiani Carpinelli E."/>
            <person name="Telatin A."/>
            <person name="Vitulo N."/>
            <person name="Forcato C."/>
            <person name="D'Angelo M."/>
            <person name="Schiavon R."/>
            <person name="Vezzi A."/>
            <person name="Giacometti G.M."/>
            <person name="Morosinotto T."/>
            <person name="Valle G."/>
        </authorList>
    </citation>
    <scope>NUCLEOTIDE SEQUENCE [LARGE SCALE GENOMIC DNA]</scope>
    <source>
        <strain evidence="5 6">B-31</strain>
    </source>
</reference>
<gene>
    <name evidence="5" type="ORF">Naga_100645g1</name>
</gene>
<feature type="repeat" description="PPR" evidence="2">
    <location>
        <begin position="224"/>
        <end position="258"/>
    </location>
</feature>
<dbReference type="SUPFAM" id="SSF48452">
    <property type="entry name" value="TPR-like"/>
    <property type="match status" value="1"/>
</dbReference>
<feature type="region of interest" description="Disordered" evidence="3">
    <location>
        <begin position="143"/>
        <end position="182"/>
    </location>
</feature>
<feature type="repeat" description="PPR" evidence="2">
    <location>
        <begin position="400"/>
        <end position="434"/>
    </location>
</feature>
<protein>
    <recommendedName>
        <fullName evidence="4">PROP1-like PPR domain-containing protein</fullName>
    </recommendedName>
</protein>
<feature type="region of interest" description="Disordered" evidence="3">
    <location>
        <begin position="539"/>
        <end position="564"/>
    </location>
</feature>
<evidence type="ECO:0000256" key="2">
    <source>
        <dbReference type="PROSITE-ProRule" id="PRU00708"/>
    </source>
</evidence>
<feature type="compositionally biased region" description="Pro residues" evidence="3">
    <location>
        <begin position="547"/>
        <end position="558"/>
    </location>
</feature>
<proteinExistence type="predicted"/>
<evidence type="ECO:0000256" key="3">
    <source>
        <dbReference type="SAM" id="MobiDB-lite"/>
    </source>
</evidence>
<feature type="region of interest" description="Disordered" evidence="3">
    <location>
        <begin position="715"/>
        <end position="743"/>
    </location>
</feature>
<feature type="repeat" description="PPR" evidence="2">
    <location>
        <begin position="330"/>
        <end position="364"/>
    </location>
</feature>
<feature type="repeat" description="PPR" evidence="2">
    <location>
        <begin position="189"/>
        <end position="223"/>
    </location>
</feature>
<feature type="compositionally biased region" description="Gly residues" evidence="3">
    <location>
        <begin position="159"/>
        <end position="170"/>
    </location>
</feature>
<dbReference type="PANTHER" id="PTHR47936">
    <property type="entry name" value="PPR_LONG DOMAIN-CONTAINING PROTEIN"/>
    <property type="match status" value="1"/>
</dbReference>
<name>W7TF83_9STRA</name>
<dbReference type="Gene3D" id="1.25.40.10">
    <property type="entry name" value="Tetratricopeptide repeat domain"/>
    <property type="match status" value="4"/>
</dbReference>
<dbReference type="NCBIfam" id="TIGR00756">
    <property type="entry name" value="PPR"/>
    <property type="match status" value="8"/>
</dbReference>
<dbReference type="PANTHER" id="PTHR47936:SF1">
    <property type="entry name" value="PENTATRICOPEPTIDE REPEAT-CONTAINING PROTEIN GUN1, CHLOROPLASTIC"/>
    <property type="match status" value="1"/>
</dbReference>
<feature type="repeat" description="PPR" evidence="2">
    <location>
        <begin position="365"/>
        <end position="399"/>
    </location>
</feature>
<dbReference type="Pfam" id="PF13812">
    <property type="entry name" value="PPR_3"/>
    <property type="match status" value="1"/>
</dbReference>
<dbReference type="EMBL" id="AZIL01002265">
    <property type="protein sequence ID" value="EWM22183.1"/>
    <property type="molecule type" value="Genomic_DNA"/>
</dbReference>
<dbReference type="OrthoDB" id="185373at2759"/>
<feature type="domain" description="PROP1-like PPR" evidence="4">
    <location>
        <begin position="299"/>
        <end position="460"/>
    </location>
</feature>
<feature type="repeat" description="PPR" evidence="2">
    <location>
        <begin position="259"/>
        <end position="289"/>
    </location>
</feature>
<evidence type="ECO:0000259" key="4">
    <source>
        <dbReference type="Pfam" id="PF17177"/>
    </source>
</evidence>
<dbReference type="Pfam" id="PF17177">
    <property type="entry name" value="PPR_long"/>
    <property type="match status" value="1"/>
</dbReference>
<feature type="repeat" description="PPR" evidence="2">
    <location>
        <begin position="30"/>
        <end position="64"/>
    </location>
</feature>
<keyword evidence="1" id="KW-0677">Repeat</keyword>
<dbReference type="InterPro" id="IPR011990">
    <property type="entry name" value="TPR-like_helical_dom_sf"/>
</dbReference>
<dbReference type="PROSITE" id="PS51375">
    <property type="entry name" value="PPR"/>
    <property type="match status" value="8"/>
</dbReference>
<accession>W7TF83</accession>
<feature type="region of interest" description="Disordered" evidence="3">
    <location>
        <begin position="607"/>
        <end position="638"/>
    </location>
</feature>
<feature type="repeat" description="PPR" evidence="2">
    <location>
        <begin position="295"/>
        <end position="329"/>
    </location>
</feature>
<organism evidence="5 6">
    <name type="scientific">Nannochloropsis gaditana</name>
    <dbReference type="NCBI Taxonomy" id="72520"/>
    <lineage>
        <taxon>Eukaryota</taxon>
        <taxon>Sar</taxon>
        <taxon>Stramenopiles</taxon>
        <taxon>Ochrophyta</taxon>
        <taxon>Eustigmatophyceae</taxon>
        <taxon>Eustigmatales</taxon>
        <taxon>Monodopsidaceae</taxon>
        <taxon>Nannochloropsis</taxon>
    </lineage>
</organism>